<reference evidence="13 14" key="1">
    <citation type="submission" date="2024-03" db="EMBL/GenBank/DDBJ databases">
        <title>Pseudoalteromonas qingdaonensis sp. nov., isolated from the intestines of marine benthic organisms.</title>
        <authorList>
            <person name="Lin X."/>
            <person name="Fang S."/>
            <person name="Hu X."/>
        </authorList>
    </citation>
    <scope>NUCLEOTIDE SEQUENCE [LARGE SCALE GENOMIC DNA]</scope>
    <source>
        <strain evidence="13 14">YIC-827</strain>
    </source>
</reference>
<dbReference type="InterPro" id="IPR023032">
    <property type="entry name" value="tRNA_MAMT_biosynth_bifunc_MnmC"/>
</dbReference>
<evidence type="ECO:0000256" key="6">
    <source>
        <dbReference type="ARBA" id="ARBA00022694"/>
    </source>
</evidence>
<protein>
    <recommendedName>
        <fullName evidence="10">tRNA 5-methylaminomethyl-2-thiouridine biosynthesis bifunctional protein MnmC</fullName>
        <shortName evidence="10">tRNA mnm(5)s(2)U biosynthesis bifunctional protein</shortName>
    </recommendedName>
    <domain>
        <recommendedName>
            <fullName evidence="10">tRNA (mnm(5)s(2)U34)-methyltransferase</fullName>
            <ecNumber evidence="10">2.1.1.61</ecNumber>
        </recommendedName>
    </domain>
    <domain>
        <recommendedName>
            <fullName evidence="10">FAD-dependent cmnm(5)s(2)U34 oxidoreductase</fullName>
            <ecNumber evidence="10">1.5.-.-</ecNumber>
        </recommendedName>
    </domain>
</protein>
<proteinExistence type="inferred from homology"/>
<sequence length="659" mass="73125">MITHATIHFNDTGTPVADAFDDVYFSNEDGLAESDFVFYQHNQIDERLKSHPRKHFVIAETGFGTGLNFLNAWQRFNQCSEKKAERLHFISFEKFPIRKEDLTKALNNWPQLSKYAEQLLAQYPDALPGCHRLHFGNVTLDLWIGDVKDSLAQLNYGSAGLVDAWFLDGFAPSKNPDMWQQSLFDAMAHLGREQATFATFTAAGFVRRGLKDAGFEVKKVKGYGRKREMIVGQLTATTLKANCPAPYQRQARALNKVAIIGGGIASSLLLHRLSARNIAATLFCADGDLAQGASHNNQGALYPHLQADVSPSSEFFAHSFAYARRLYDQLLSEGFAFDHQWCGVLLQGVKEEMRKRHANLVAKDNWPSWLIHKVDAEQASELAAVDIPYGGLFIPQGGWLSPPQLVQALTNAACKKVAHELNFNTPIRSLSQQDGQWYLNGEQQTYGPFDDVFICMGEHSDSLLPGQGLALQSVRGQVSHLETSSASSKLNTVLCHKGYFTPSSQGAHCMGATFTKDTKERDIRAEDNDTNWQQFADFYGECNWTEELGTVKGAKAAIRATLSDHLPLFGQYAQDHEYMKAFPQLGVGVWQQAEPLEHEFSGLHLFTGLGARGLCTAPICAEALVASLCDEPLPVSLRVDQALHPARFIIRGLKRGQIT</sequence>
<evidence type="ECO:0000256" key="1">
    <source>
        <dbReference type="ARBA" id="ARBA00022490"/>
    </source>
</evidence>
<comment type="caution">
    <text evidence="13">The sequence shown here is derived from an EMBL/GenBank/DDBJ whole genome shotgun (WGS) entry which is preliminary data.</text>
</comment>
<evidence type="ECO:0000256" key="9">
    <source>
        <dbReference type="ARBA" id="ARBA00023268"/>
    </source>
</evidence>
<gene>
    <name evidence="10 13" type="primary">mnmC</name>
    <name evidence="13" type="ORF">WCN91_02285</name>
</gene>
<dbReference type="PANTHER" id="PTHR13847:SF283">
    <property type="entry name" value="TRNA 5-METHYLAMINOMETHYL-2-THIOURIDINE BIOSYNTHESIS BIFUNCTIONAL PROTEIN MNMC"/>
    <property type="match status" value="1"/>
</dbReference>
<keyword evidence="1 10" id="KW-0963">Cytoplasm</keyword>
<keyword evidence="8 10" id="KW-0560">Oxidoreductase</keyword>
<keyword evidence="9 10" id="KW-0511">Multifunctional enzyme</keyword>
<evidence type="ECO:0000256" key="3">
    <source>
        <dbReference type="ARBA" id="ARBA00022630"/>
    </source>
</evidence>
<evidence type="ECO:0000256" key="4">
    <source>
        <dbReference type="ARBA" id="ARBA00022679"/>
    </source>
</evidence>
<dbReference type="EMBL" id="JBCGCU010000002">
    <property type="protein sequence ID" value="MEM0514280.1"/>
    <property type="molecule type" value="Genomic_DNA"/>
</dbReference>
<feature type="region of interest" description="tRNA (mnm(5)s(2)U34)-methyltransferase" evidence="10">
    <location>
        <begin position="1"/>
        <end position="235"/>
    </location>
</feature>
<keyword evidence="7 10" id="KW-0274">FAD</keyword>
<comment type="similarity">
    <text evidence="10">In the N-terminal section; belongs to the methyltransferase superfamily. tRNA (mnm(5)s(2)U34)-methyltransferase family.</text>
</comment>
<dbReference type="RefSeq" id="WP_342675893.1">
    <property type="nucleotide sequence ID" value="NZ_JBCGCU010000002.1"/>
</dbReference>
<keyword evidence="3 10" id="KW-0285">Flavoprotein</keyword>
<dbReference type="InterPro" id="IPR017610">
    <property type="entry name" value="tRNA_S-uridine_synth_MnmC_C"/>
</dbReference>
<comment type="function">
    <text evidence="10">Catalyzes the last two steps in the biosynthesis of 5-methylaminomethyl-2-thiouridine (mnm(5)s(2)U) at the wobble position (U34) in tRNA. Catalyzes the FAD-dependent demodification of cmnm(5)s(2)U34 to nm(5)s(2)U34, followed by the transfer of a methyl group from S-adenosyl-L-methionine to nm(5)s(2)U34, to form mnm(5)s(2)U34.</text>
</comment>
<keyword evidence="2 10" id="KW-0489">Methyltransferase</keyword>
<evidence type="ECO:0000256" key="8">
    <source>
        <dbReference type="ARBA" id="ARBA00023002"/>
    </source>
</evidence>
<dbReference type="EC" id="2.1.1.61" evidence="10"/>
<keyword evidence="14" id="KW-1185">Reference proteome</keyword>
<dbReference type="InterPro" id="IPR006076">
    <property type="entry name" value="FAD-dep_OxRdtase"/>
</dbReference>
<dbReference type="InterPro" id="IPR029063">
    <property type="entry name" value="SAM-dependent_MTases_sf"/>
</dbReference>
<dbReference type="Proteomes" id="UP001447008">
    <property type="component" value="Unassembled WGS sequence"/>
</dbReference>
<evidence type="ECO:0000256" key="5">
    <source>
        <dbReference type="ARBA" id="ARBA00022691"/>
    </source>
</evidence>
<feature type="domain" description="FAD dependent oxidoreductase" evidence="11">
    <location>
        <begin position="256"/>
        <end position="625"/>
    </location>
</feature>
<comment type="cofactor">
    <cofactor evidence="10">
        <name>FAD</name>
        <dbReference type="ChEBI" id="CHEBI:57692"/>
    </cofactor>
</comment>
<dbReference type="HAMAP" id="MF_01102">
    <property type="entry name" value="MnmC"/>
    <property type="match status" value="1"/>
</dbReference>
<dbReference type="Gene3D" id="3.40.50.150">
    <property type="entry name" value="Vaccinia Virus protein VP39"/>
    <property type="match status" value="1"/>
</dbReference>
<keyword evidence="4 10" id="KW-0808">Transferase</keyword>
<evidence type="ECO:0000313" key="14">
    <source>
        <dbReference type="Proteomes" id="UP001447008"/>
    </source>
</evidence>
<dbReference type="InterPro" id="IPR036188">
    <property type="entry name" value="FAD/NAD-bd_sf"/>
</dbReference>
<dbReference type="NCBIfam" id="NF033855">
    <property type="entry name" value="tRNA_MNMC2"/>
    <property type="match status" value="1"/>
</dbReference>
<dbReference type="Gene3D" id="3.30.9.10">
    <property type="entry name" value="D-Amino Acid Oxidase, subunit A, domain 2"/>
    <property type="match status" value="1"/>
</dbReference>
<comment type="catalytic activity">
    <reaction evidence="10">
        <text>5-aminomethyl-2-thiouridine(34) in tRNA + S-adenosyl-L-methionine = 5-methylaminomethyl-2-thiouridine(34) in tRNA + S-adenosyl-L-homocysteine + H(+)</text>
        <dbReference type="Rhea" id="RHEA:19569"/>
        <dbReference type="Rhea" id="RHEA-COMP:10195"/>
        <dbReference type="Rhea" id="RHEA-COMP:10197"/>
        <dbReference type="ChEBI" id="CHEBI:15378"/>
        <dbReference type="ChEBI" id="CHEBI:57856"/>
        <dbReference type="ChEBI" id="CHEBI:59789"/>
        <dbReference type="ChEBI" id="CHEBI:74454"/>
        <dbReference type="ChEBI" id="CHEBI:74455"/>
        <dbReference type="EC" id="2.1.1.61"/>
    </reaction>
</comment>
<name>A0ABU9MW83_9GAMM</name>
<dbReference type="Pfam" id="PF01266">
    <property type="entry name" value="DAO"/>
    <property type="match status" value="1"/>
</dbReference>
<evidence type="ECO:0000256" key="10">
    <source>
        <dbReference type="HAMAP-Rule" id="MF_01102"/>
    </source>
</evidence>
<comment type="similarity">
    <text evidence="10">In the C-terminal section; belongs to the DAO family.</text>
</comment>
<dbReference type="InterPro" id="IPR008471">
    <property type="entry name" value="MnmC-like_methylTransf"/>
</dbReference>
<organism evidence="13 14">
    <name type="scientific">Pseudoalteromonas qingdaonensis</name>
    <dbReference type="NCBI Taxonomy" id="3131913"/>
    <lineage>
        <taxon>Bacteria</taxon>
        <taxon>Pseudomonadati</taxon>
        <taxon>Pseudomonadota</taxon>
        <taxon>Gammaproteobacteria</taxon>
        <taxon>Alteromonadales</taxon>
        <taxon>Pseudoalteromonadaceae</taxon>
        <taxon>Pseudoalteromonas</taxon>
    </lineage>
</organism>
<dbReference type="SUPFAM" id="SSF51905">
    <property type="entry name" value="FAD/NAD(P)-binding domain"/>
    <property type="match status" value="1"/>
</dbReference>
<keyword evidence="6 10" id="KW-0819">tRNA processing</keyword>
<dbReference type="NCBIfam" id="TIGR03197">
    <property type="entry name" value="MnmC_Cterm"/>
    <property type="match status" value="1"/>
</dbReference>
<dbReference type="NCBIfam" id="NF002481">
    <property type="entry name" value="PRK01747.1-2"/>
    <property type="match status" value="1"/>
</dbReference>
<accession>A0ABU9MW83</accession>
<dbReference type="Pfam" id="PF05430">
    <property type="entry name" value="Methyltransf_30"/>
    <property type="match status" value="1"/>
</dbReference>
<evidence type="ECO:0000259" key="11">
    <source>
        <dbReference type="Pfam" id="PF01266"/>
    </source>
</evidence>
<evidence type="ECO:0000256" key="2">
    <source>
        <dbReference type="ARBA" id="ARBA00022603"/>
    </source>
</evidence>
<dbReference type="InterPro" id="IPR047785">
    <property type="entry name" value="tRNA_MNMC2"/>
</dbReference>
<comment type="subcellular location">
    <subcellularLocation>
        <location evidence="10">Cytoplasm</location>
    </subcellularLocation>
</comment>
<dbReference type="Gene3D" id="3.50.50.60">
    <property type="entry name" value="FAD/NAD(P)-binding domain"/>
    <property type="match status" value="1"/>
</dbReference>
<evidence type="ECO:0000259" key="12">
    <source>
        <dbReference type="Pfam" id="PF05430"/>
    </source>
</evidence>
<feature type="domain" description="MnmC-like methyltransferase" evidence="12">
    <location>
        <begin position="110"/>
        <end position="234"/>
    </location>
</feature>
<keyword evidence="5 10" id="KW-0949">S-adenosyl-L-methionine</keyword>
<dbReference type="PANTHER" id="PTHR13847">
    <property type="entry name" value="SARCOSINE DEHYDROGENASE-RELATED"/>
    <property type="match status" value="1"/>
</dbReference>
<evidence type="ECO:0000313" key="13">
    <source>
        <dbReference type="EMBL" id="MEM0514280.1"/>
    </source>
</evidence>
<feature type="region of interest" description="FAD-dependent cmnm(5)s(2)U34 oxidoreductase" evidence="10">
    <location>
        <begin position="260"/>
        <end position="659"/>
    </location>
</feature>
<dbReference type="EC" id="1.5.-.-" evidence="10"/>
<evidence type="ECO:0000256" key="7">
    <source>
        <dbReference type="ARBA" id="ARBA00022827"/>
    </source>
</evidence>